<organism evidence="2 3">
    <name type="scientific">Trypanosoma congolense (strain IL3000)</name>
    <dbReference type="NCBI Taxonomy" id="1068625"/>
    <lineage>
        <taxon>Eukaryota</taxon>
        <taxon>Discoba</taxon>
        <taxon>Euglenozoa</taxon>
        <taxon>Kinetoplastea</taxon>
        <taxon>Metakinetoplastina</taxon>
        <taxon>Trypanosomatida</taxon>
        <taxon>Trypanosomatidae</taxon>
        <taxon>Trypanosoma</taxon>
        <taxon>Nannomonas</taxon>
    </lineage>
</organism>
<name>F9W3L8_TRYCI</name>
<feature type="region of interest" description="Disordered" evidence="1">
    <location>
        <begin position="391"/>
        <end position="417"/>
    </location>
</feature>
<evidence type="ECO:0000313" key="2">
    <source>
        <dbReference type="EMBL" id="CCD11739.1"/>
    </source>
</evidence>
<sequence>MYRRELRSSVATRCRWLSLSRRAFYSGLDDSRIMRLRRSSIVFNKPRGRDSLSLWFEKRVRILPFTSVSDLYEFPSASSVAENTYKSTARPPRVLVVELLLLEDVETAVQYPASNPMYYAEWPEVPHDVEEKDYEVHPGTQSSLADTATGGYALSFSNRRHLQQFGDTTLLYGSFVRYGADNVSAHFSTALCINPFLSVDRFRREEAQVEMISAYRNILCEATEVPGGPADIIRIPALCCDTCGPRFHHEIGKLNQQALIKGFHRLGTGAKELLALNPQLSVELLVPIPLLQQFETAFLEEAWETPESTINPGRTALYPGLAPPRSLLPLEGWTGRRQELVDAIESGGRSLMSGAKRALDGTPISDREVLAELRLFGREKEEKAMLERERATAVQQGYETEGDRSVPPLRPGINQLR</sequence>
<comment type="caution">
    <text evidence="2">The sequence shown here is derived from an EMBL/GenBank/DDBJ whole genome shotgun (WGS) entry which is preliminary data.</text>
</comment>
<evidence type="ECO:0000313" key="3">
    <source>
        <dbReference type="Proteomes" id="UP000000702"/>
    </source>
</evidence>
<evidence type="ECO:0000256" key="1">
    <source>
        <dbReference type="SAM" id="MobiDB-lite"/>
    </source>
</evidence>
<reference evidence="3" key="1">
    <citation type="submission" date="2011-07" db="EMBL/GenBank/DDBJ databases">
        <title>Divergent evolution of antigenic variation in African trypanosomes.</title>
        <authorList>
            <person name="Jackson A.P."/>
            <person name="Berry A."/>
            <person name="Allison H.C."/>
            <person name="Burton P."/>
            <person name="Anderson J."/>
            <person name="Aslett M."/>
            <person name="Brown R."/>
            <person name="Corton N."/>
            <person name="Harris D."/>
            <person name="Hauser H."/>
            <person name="Gamble J."/>
            <person name="Gilderthorp R."/>
            <person name="McQuillan J."/>
            <person name="Quail M.A."/>
            <person name="Sanders M."/>
            <person name="Van Tonder A."/>
            <person name="Ginger M.L."/>
            <person name="Donelson J.E."/>
            <person name="Field M.C."/>
            <person name="Barry J.D."/>
            <person name="Berriman M."/>
            <person name="Hertz-Fowler C."/>
        </authorList>
    </citation>
    <scope>NUCLEOTIDE SEQUENCE [LARGE SCALE GENOMIC DNA]</scope>
    <source>
        <strain evidence="3">IL3000</strain>
    </source>
</reference>
<reference evidence="2 3" key="2">
    <citation type="journal article" date="2012" name="Proc. Natl. Acad. Sci. U.S.A.">
        <title>Antigenic diversity is generated by distinct evolutionary mechanisms in African trypanosome species.</title>
        <authorList>
            <person name="Jackson A.P."/>
            <person name="Berry A."/>
            <person name="Aslett M."/>
            <person name="Allison H.C."/>
            <person name="Burton P."/>
            <person name="Vavrova-Anderson J."/>
            <person name="Brown R."/>
            <person name="Browne H."/>
            <person name="Corton N."/>
            <person name="Hauser H."/>
            <person name="Gamble J."/>
            <person name="Gilderthorp R."/>
            <person name="Marcello L."/>
            <person name="McQuillan J."/>
            <person name="Otto T.D."/>
            <person name="Quail M.A."/>
            <person name="Sanders M.J."/>
            <person name="van Tonder A."/>
            <person name="Ginger M.L."/>
            <person name="Field M.C."/>
            <person name="Barry J.D."/>
            <person name="Hertz-Fowler C."/>
            <person name="Berriman M."/>
        </authorList>
    </citation>
    <scope>NUCLEOTIDE SEQUENCE [LARGE SCALE GENOMIC DNA]</scope>
    <source>
        <strain evidence="2 3">IL3000</strain>
    </source>
</reference>
<accession>F9W3L8</accession>
<keyword evidence="3" id="KW-1185">Reference proteome</keyword>
<protein>
    <submittedName>
        <fullName evidence="2">WGS project CAEQ00000000 data, annotated contig 1074</fullName>
    </submittedName>
</protein>
<proteinExistence type="predicted"/>
<dbReference type="EMBL" id="CAEQ01000434">
    <property type="protein sequence ID" value="CCD11739.1"/>
    <property type="molecule type" value="Genomic_DNA"/>
</dbReference>
<dbReference type="Proteomes" id="UP000000702">
    <property type="component" value="Unassembled WGS sequence"/>
</dbReference>
<dbReference type="OMA" id="KGFHRLS"/>
<gene>
    <name evidence="2" type="ORF">TCIL3000_0_26920</name>
</gene>
<dbReference type="VEuPathDB" id="TriTrypDB:TcIL3000_0_26920"/>
<dbReference type="AlphaFoldDB" id="F9W3L8"/>